<accession>A0ABT0AZ57</accession>
<keyword evidence="1" id="KW-0472">Membrane</keyword>
<keyword evidence="1" id="KW-0812">Transmembrane</keyword>
<evidence type="ECO:0000256" key="1">
    <source>
        <dbReference type="SAM" id="Phobius"/>
    </source>
</evidence>
<comment type="caution">
    <text evidence="2">The sequence shown here is derived from an EMBL/GenBank/DDBJ whole genome shotgun (WGS) entry which is preliminary data.</text>
</comment>
<dbReference type="RefSeq" id="WP_243991670.1">
    <property type="nucleotide sequence ID" value="NZ_JALHLE010000005.1"/>
</dbReference>
<proteinExistence type="predicted"/>
<feature type="transmembrane region" description="Helical" evidence="1">
    <location>
        <begin position="12"/>
        <end position="35"/>
    </location>
</feature>
<evidence type="ECO:0000313" key="3">
    <source>
        <dbReference type="Proteomes" id="UP001162880"/>
    </source>
</evidence>
<dbReference type="Pfam" id="PF11162">
    <property type="entry name" value="DUF2946"/>
    <property type="match status" value="1"/>
</dbReference>
<dbReference type="EMBL" id="JALHLE010000005">
    <property type="protein sequence ID" value="MCJ2178055.1"/>
    <property type="molecule type" value="Genomic_DNA"/>
</dbReference>
<name>A0ABT0AZ57_9SPHN</name>
<reference evidence="2" key="1">
    <citation type="submission" date="2022-03" db="EMBL/GenBank/DDBJ databases">
        <title>Identification of a novel bacterium isolated from mangrove sediments.</title>
        <authorList>
            <person name="Pan X."/>
        </authorList>
    </citation>
    <scope>NUCLEOTIDE SEQUENCE</scope>
    <source>
        <strain evidence="2">B2580</strain>
    </source>
</reference>
<organism evidence="2 3">
    <name type="scientific">Novosphingobium album</name>
    <name type="common">ex Hu et al. 2023</name>
    <dbReference type="NCBI Taxonomy" id="2930093"/>
    <lineage>
        <taxon>Bacteria</taxon>
        <taxon>Pseudomonadati</taxon>
        <taxon>Pseudomonadota</taxon>
        <taxon>Alphaproteobacteria</taxon>
        <taxon>Sphingomonadales</taxon>
        <taxon>Sphingomonadaceae</taxon>
        <taxon>Novosphingobium</taxon>
    </lineage>
</organism>
<dbReference type="InterPro" id="IPR021333">
    <property type="entry name" value="DUF2946"/>
</dbReference>
<keyword evidence="3" id="KW-1185">Reference proteome</keyword>
<protein>
    <recommendedName>
        <fullName evidence="4">DUF2946 domain-containing protein</fullName>
    </recommendedName>
</protein>
<sequence>MHLIRSFLQRHFHVAAVILALALAMKAFVPAGYMIGSTAAKSFTVEICDGQGAPVLSKLTIPGKSSGVADEHTKAAKDCPFTALSMHALGGADDALLIAALAFILALGFAAAPQLRLARIGFLTPPLRGPPALS</sequence>
<keyword evidence="1" id="KW-1133">Transmembrane helix</keyword>
<dbReference type="Proteomes" id="UP001162880">
    <property type="component" value="Unassembled WGS sequence"/>
</dbReference>
<gene>
    <name evidence="2" type="ORF">MTR64_05730</name>
</gene>
<feature type="transmembrane region" description="Helical" evidence="1">
    <location>
        <begin position="95"/>
        <end position="112"/>
    </location>
</feature>
<evidence type="ECO:0008006" key="4">
    <source>
        <dbReference type="Google" id="ProtNLM"/>
    </source>
</evidence>
<evidence type="ECO:0000313" key="2">
    <source>
        <dbReference type="EMBL" id="MCJ2178055.1"/>
    </source>
</evidence>